<protein>
    <submittedName>
        <fullName evidence="3">Secreted protein</fullName>
    </submittedName>
</protein>
<evidence type="ECO:0000313" key="3">
    <source>
        <dbReference type="WBParaSite" id="ALUE_0001569901-mRNA-1"/>
    </source>
</evidence>
<dbReference type="WBParaSite" id="ALUE_0001569901-mRNA-1">
    <property type="protein sequence ID" value="ALUE_0001569901-mRNA-1"/>
    <property type="gene ID" value="ALUE_0001569901"/>
</dbReference>
<keyword evidence="1" id="KW-0472">Membrane</keyword>
<accession>A0A0M3ICR0</accession>
<evidence type="ECO:0000313" key="2">
    <source>
        <dbReference type="Proteomes" id="UP000036681"/>
    </source>
</evidence>
<keyword evidence="1" id="KW-0812">Transmembrane</keyword>
<name>A0A0M3ICR0_ASCLU</name>
<organism evidence="2 3">
    <name type="scientific">Ascaris lumbricoides</name>
    <name type="common">Giant roundworm</name>
    <dbReference type="NCBI Taxonomy" id="6252"/>
    <lineage>
        <taxon>Eukaryota</taxon>
        <taxon>Metazoa</taxon>
        <taxon>Ecdysozoa</taxon>
        <taxon>Nematoda</taxon>
        <taxon>Chromadorea</taxon>
        <taxon>Rhabditida</taxon>
        <taxon>Spirurina</taxon>
        <taxon>Ascaridomorpha</taxon>
        <taxon>Ascaridoidea</taxon>
        <taxon>Ascarididae</taxon>
        <taxon>Ascaris</taxon>
    </lineage>
</organism>
<feature type="transmembrane region" description="Helical" evidence="1">
    <location>
        <begin position="63"/>
        <end position="83"/>
    </location>
</feature>
<keyword evidence="1" id="KW-1133">Transmembrane helix</keyword>
<feature type="transmembrane region" description="Helical" evidence="1">
    <location>
        <begin position="26"/>
        <end position="51"/>
    </location>
</feature>
<evidence type="ECO:0000256" key="1">
    <source>
        <dbReference type="SAM" id="Phobius"/>
    </source>
</evidence>
<proteinExistence type="predicted"/>
<dbReference type="AlphaFoldDB" id="A0A0M3ICR0"/>
<dbReference type="Proteomes" id="UP000036681">
    <property type="component" value="Unplaced"/>
</dbReference>
<reference evidence="3" key="1">
    <citation type="submission" date="2017-02" db="UniProtKB">
        <authorList>
            <consortium name="WormBaseParasite"/>
        </authorList>
    </citation>
    <scope>IDENTIFICATION</scope>
</reference>
<sequence>MYEGVNVCVCLCVSTHLSLCSHPRIWYPYTSLCLYVCICVRVYVSVYVYLFRYFSTSRNIKNIIFFQILPIVCAPIEIFFSAFHRSYRSLS</sequence>
<keyword evidence="2" id="KW-1185">Reference proteome</keyword>